<sequence>MNNKKQSLDLFTMIAILYCLGFGSYTLWRGLYWVVKSEVAAHESALYATLNNVFNLSIWGIPFTLSGILIILSSINLPYYKTKRVFHATFITGHVIAMAFYYIFTLASFEKAVNLLIPAQSLTLAVLSGAMAFVGGVDVWLQKTKMK</sequence>
<reference evidence="2 3" key="1">
    <citation type="journal article" date="2012" name="BMC Genomics">
        <title>Comparative genomic analysis of the genus Staphylococcus including Staphylococcus aureus and its newly described sister species Staphylococcus simiae.</title>
        <authorList>
            <person name="Suzuki H."/>
            <person name="Lefebure T."/>
            <person name="Pavinski Bitar P."/>
            <person name="Stanhope M.J."/>
        </authorList>
    </citation>
    <scope>NUCLEOTIDE SEQUENCE [LARGE SCALE GENOMIC DNA]</scope>
    <source>
        <strain evidence="2 3">CCM 7213</strain>
    </source>
</reference>
<dbReference type="RefSeq" id="WP_002462653.1">
    <property type="nucleotide sequence ID" value="NZ_AEUN01000307.1"/>
</dbReference>
<keyword evidence="3" id="KW-1185">Reference proteome</keyword>
<comment type="caution">
    <text evidence="2">The sequence shown here is derived from an EMBL/GenBank/DDBJ whole genome shotgun (WGS) entry which is preliminary data.</text>
</comment>
<feature type="transmembrane region" description="Helical" evidence="1">
    <location>
        <begin position="85"/>
        <end position="104"/>
    </location>
</feature>
<keyword evidence="1" id="KW-0472">Membrane</keyword>
<accession>G5JHA2</accession>
<gene>
    <name evidence="2" type="ORF">SS7213T_04155</name>
</gene>
<proteinExistence type="predicted"/>
<protein>
    <submittedName>
        <fullName evidence="2">Uncharacterized protein</fullName>
    </submittedName>
</protein>
<keyword evidence="1" id="KW-1133">Transmembrane helix</keyword>
<dbReference type="EMBL" id="AEUN01000307">
    <property type="protein sequence ID" value="EHJ08450.1"/>
    <property type="molecule type" value="Genomic_DNA"/>
</dbReference>
<name>G5JHA2_9STAP</name>
<evidence type="ECO:0000256" key="1">
    <source>
        <dbReference type="SAM" id="Phobius"/>
    </source>
</evidence>
<feature type="transmembrane region" description="Helical" evidence="1">
    <location>
        <begin position="116"/>
        <end position="141"/>
    </location>
</feature>
<evidence type="ECO:0000313" key="2">
    <source>
        <dbReference type="EMBL" id="EHJ08450.1"/>
    </source>
</evidence>
<keyword evidence="1" id="KW-0812">Transmembrane</keyword>
<organism evidence="2 3">
    <name type="scientific">Staphylococcus simiae CCM 7213 = CCUG 51256</name>
    <dbReference type="NCBI Taxonomy" id="911238"/>
    <lineage>
        <taxon>Bacteria</taxon>
        <taxon>Bacillati</taxon>
        <taxon>Bacillota</taxon>
        <taxon>Bacilli</taxon>
        <taxon>Bacillales</taxon>
        <taxon>Staphylococcaceae</taxon>
        <taxon>Staphylococcus</taxon>
    </lineage>
</organism>
<dbReference type="OrthoDB" id="2410689at2"/>
<feature type="transmembrane region" description="Helical" evidence="1">
    <location>
        <begin position="7"/>
        <end position="28"/>
    </location>
</feature>
<evidence type="ECO:0000313" key="3">
    <source>
        <dbReference type="Proteomes" id="UP000005413"/>
    </source>
</evidence>
<dbReference type="PATRIC" id="fig|911238.3.peg.684"/>
<feature type="transmembrane region" description="Helical" evidence="1">
    <location>
        <begin position="53"/>
        <end position="73"/>
    </location>
</feature>
<dbReference type="Proteomes" id="UP000005413">
    <property type="component" value="Unassembled WGS sequence"/>
</dbReference>
<dbReference type="AlphaFoldDB" id="G5JHA2"/>